<dbReference type="Gene3D" id="2.130.10.10">
    <property type="entry name" value="YVTN repeat-like/Quinoprotein amine dehydrogenase"/>
    <property type="match status" value="1"/>
</dbReference>
<dbReference type="InterPro" id="IPR002165">
    <property type="entry name" value="Plexin_repeat"/>
</dbReference>
<dbReference type="InterPro" id="IPR027231">
    <property type="entry name" value="Semaphorin"/>
</dbReference>
<name>A0A0N4VBA2_ENTVE</name>
<dbReference type="InterPro" id="IPR036352">
    <property type="entry name" value="Semap_dom_sf"/>
</dbReference>
<dbReference type="SUPFAM" id="SSF48726">
    <property type="entry name" value="Immunoglobulin"/>
    <property type="match status" value="1"/>
</dbReference>
<dbReference type="WBParaSite" id="EVEC_0000780501-mRNA-1">
    <property type="protein sequence ID" value="EVEC_0000780501-mRNA-1"/>
    <property type="gene ID" value="EVEC_0000780501"/>
</dbReference>
<evidence type="ECO:0000256" key="3">
    <source>
        <dbReference type="ARBA" id="ARBA00023136"/>
    </source>
</evidence>
<dbReference type="GO" id="GO:0030335">
    <property type="term" value="P:positive regulation of cell migration"/>
    <property type="evidence" value="ECO:0007669"/>
    <property type="project" value="TreeGrafter"/>
</dbReference>
<dbReference type="InterPro" id="IPR001627">
    <property type="entry name" value="Semap_dom"/>
</dbReference>
<dbReference type="GO" id="GO:0030215">
    <property type="term" value="F:semaphorin receptor binding"/>
    <property type="evidence" value="ECO:0007669"/>
    <property type="project" value="InterPro"/>
</dbReference>
<evidence type="ECO:0000256" key="2">
    <source>
        <dbReference type="ARBA" id="ARBA00009492"/>
    </source>
</evidence>
<dbReference type="EMBL" id="UXUI01008857">
    <property type="protein sequence ID" value="VDD92538.1"/>
    <property type="molecule type" value="Genomic_DNA"/>
</dbReference>
<dbReference type="InterPro" id="IPR036179">
    <property type="entry name" value="Ig-like_dom_sf"/>
</dbReference>
<evidence type="ECO:0000313" key="9">
    <source>
        <dbReference type="Proteomes" id="UP000274131"/>
    </source>
</evidence>
<reference evidence="10" key="1">
    <citation type="submission" date="2016-04" db="UniProtKB">
        <authorList>
            <consortium name="WormBaseParasite"/>
        </authorList>
    </citation>
    <scope>IDENTIFICATION</scope>
</reference>
<dbReference type="SUPFAM" id="SSF103575">
    <property type="entry name" value="Plexin repeat"/>
    <property type="match status" value="1"/>
</dbReference>
<keyword evidence="9" id="KW-1185">Reference proteome</keyword>
<reference evidence="8 9" key="2">
    <citation type="submission" date="2018-10" db="EMBL/GenBank/DDBJ databases">
        <authorList>
            <consortium name="Pathogen Informatics"/>
        </authorList>
    </citation>
    <scope>NUCLEOTIDE SEQUENCE [LARGE SCALE GENOMIC DNA]</scope>
</reference>
<dbReference type="GO" id="GO:0005886">
    <property type="term" value="C:plasma membrane"/>
    <property type="evidence" value="ECO:0007669"/>
    <property type="project" value="TreeGrafter"/>
</dbReference>
<dbReference type="STRING" id="51028.A0A0N4VBA2"/>
<evidence type="ECO:0000313" key="10">
    <source>
        <dbReference type="WBParaSite" id="EVEC_0000780501-mRNA-1"/>
    </source>
</evidence>
<accession>A0A0N4VBA2</accession>
<evidence type="ECO:0000313" key="8">
    <source>
        <dbReference type="EMBL" id="VDD92538.1"/>
    </source>
</evidence>
<evidence type="ECO:0000256" key="4">
    <source>
        <dbReference type="ARBA" id="ARBA00023157"/>
    </source>
</evidence>
<dbReference type="InterPro" id="IPR013783">
    <property type="entry name" value="Ig-like_fold"/>
</dbReference>
<dbReference type="OrthoDB" id="9988752at2759"/>
<dbReference type="GO" id="GO:0071526">
    <property type="term" value="P:semaphorin-plexin signaling pathway"/>
    <property type="evidence" value="ECO:0007669"/>
    <property type="project" value="TreeGrafter"/>
</dbReference>
<dbReference type="AlphaFoldDB" id="A0A0N4VBA2"/>
<dbReference type="GO" id="GO:0007411">
    <property type="term" value="P:axon guidance"/>
    <property type="evidence" value="ECO:0007669"/>
    <property type="project" value="TreeGrafter"/>
</dbReference>
<sequence>MMRSAEEKGRNHVFSQGSNFYRRMLLDSDSESLYVGAEGYLYKLSLYNINDTVTVGLFAKFELTVSSTDEKECRQSGHEDCSNGVRLIFLKNQKKSLLVCSSNAMKPQLHELDSSTLSELTTPENVIGICSPDPNINATAVLVEWGNPDDIPAVYSGIRTGFPLDNHLIYRPSLVVNKRELYPSLKTVYTDSKWLYEPQFVASFSTKNHVYFFFREVSVEHQPCGPIILSRVARVCKRDVGGKNVLRQVWTSFVKARLNCSIPSQYPLYFDQIQTVYRVDTDSDVYFYSTLTTADVIFGGSAVCAFTLSSINQIFDEGSYLEQMWVGNFWTTTASEAVPSYRPGTCAKNSAEISDGDLNFAKNHLLMADAVSAGGPLFTVPQELLTHIVVDVLDSFHTVFAYSHSCCRSTLKVLLKLVPFSVGKVYKIVKWLKNEQIKPKLVASYKLENTLPVFAMVLWPSKYFYLSNKDSVLQYDVSQCGHYLACKHCIADPYCAWNLARNSCSKKDLEKTFVVGWVVGPAQEKNACQEVVTKSVLRVFPGDSVHMPCDVVSGFWKHNDHPLNSCATGHYTKDGGLILLSVSVIDSGTYECYSGTERVVAYFVEVDDASCQRPTSLAQFQSSYREWCKKLTLYKSNVTKWQKWYERNGQCLNEVPL</sequence>
<dbReference type="InterPro" id="IPR015943">
    <property type="entry name" value="WD40/YVTN_repeat-like_dom_sf"/>
</dbReference>
<keyword evidence="3" id="KW-0472">Membrane</keyword>
<evidence type="ECO:0000256" key="6">
    <source>
        <dbReference type="PROSITE-ProRule" id="PRU00352"/>
    </source>
</evidence>
<dbReference type="PANTHER" id="PTHR11036:SF139">
    <property type="entry name" value="SEMAPHORIN-2A"/>
    <property type="match status" value="1"/>
</dbReference>
<organism evidence="10">
    <name type="scientific">Enterobius vermicularis</name>
    <name type="common">Human pinworm</name>
    <dbReference type="NCBI Taxonomy" id="51028"/>
    <lineage>
        <taxon>Eukaryota</taxon>
        <taxon>Metazoa</taxon>
        <taxon>Ecdysozoa</taxon>
        <taxon>Nematoda</taxon>
        <taxon>Chromadorea</taxon>
        <taxon>Rhabditida</taxon>
        <taxon>Spirurina</taxon>
        <taxon>Oxyuridomorpha</taxon>
        <taxon>Oxyuroidea</taxon>
        <taxon>Oxyuridae</taxon>
        <taxon>Enterobius</taxon>
    </lineage>
</organism>
<keyword evidence="5" id="KW-0325">Glycoprotein</keyword>
<keyword evidence="4" id="KW-1015">Disulfide bond</keyword>
<dbReference type="SMART" id="SM00630">
    <property type="entry name" value="Sema"/>
    <property type="match status" value="1"/>
</dbReference>
<dbReference type="PANTHER" id="PTHR11036">
    <property type="entry name" value="SEMAPHORIN"/>
    <property type="match status" value="1"/>
</dbReference>
<dbReference type="GO" id="GO:0045499">
    <property type="term" value="F:chemorepellent activity"/>
    <property type="evidence" value="ECO:0007669"/>
    <property type="project" value="TreeGrafter"/>
</dbReference>
<evidence type="ECO:0000259" key="7">
    <source>
        <dbReference type="PROSITE" id="PS51004"/>
    </source>
</evidence>
<comment type="caution">
    <text evidence="6">Lacks conserved residue(s) required for the propagation of feature annotation.</text>
</comment>
<dbReference type="Proteomes" id="UP000274131">
    <property type="component" value="Unassembled WGS sequence"/>
</dbReference>
<dbReference type="Pfam" id="PF01437">
    <property type="entry name" value="PSI"/>
    <property type="match status" value="1"/>
</dbReference>
<evidence type="ECO:0000256" key="1">
    <source>
        <dbReference type="ARBA" id="ARBA00004370"/>
    </source>
</evidence>
<comment type="subcellular location">
    <subcellularLocation>
        <location evidence="1">Membrane</location>
    </subcellularLocation>
</comment>
<proteinExistence type="inferred from homology"/>
<comment type="similarity">
    <text evidence="2">Belongs to the semaphorin family.</text>
</comment>
<dbReference type="Gene3D" id="2.60.40.10">
    <property type="entry name" value="Immunoglobulins"/>
    <property type="match status" value="1"/>
</dbReference>
<gene>
    <name evidence="8" type="ORF">EVEC_LOCUS7289</name>
</gene>
<protein>
    <submittedName>
        <fullName evidence="10">Sema domain-containing protein</fullName>
    </submittedName>
</protein>
<feature type="domain" description="Sema" evidence="7">
    <location>
        <begin position="1"/>
        <end position="477"/>
    </location>
</feature>
<evidence type="ECO:0000256" key="5">
    <source>
        <dbReference type="ARBA" id="ARBA00023180"/>
    </source>
</evidence>
<dbReference type="PROSITE" id="PS51004">
    <property type="entry name" value="SEMA"/>
    <property type="match status" value="1"/>
</dbReference>
<dbReference type="SUPFAM" id="SSF101912">
    <property type="entry name" value="Sema domain"/>
    <property type="match status" value="1"/>
</dbReference>
<dbReference type="Pfam" id="PF01403">
    <property type="entry name" value="Sema"/>
    <property type="match status" value="1"/>
</dbReference>